<dbReference type="InterPro" id="IPR011704">
    <property type="entry name" value="ATPase_dyneun-rel_AAA"/>
</dbReference>
<dbReference type="EMBL" id="FNBK01000034">
    <property type="protein sequence ID" value="SDG40853.1"/>
    <property type="molecule type" value="Genomic_DNA"/>
</dbReference>
<keyword evidence="3" id="KW-1185">Reference proteome</keyword>
<dbReference type="Proteomes" id="UP000199076">
    <property type="component" value="Unassembled WGS sequence"/>
</dbReference>
<dbReference type="InterPro" id="IPR027417">
    <property type="entry name" value="P-loop_NTPase"/>
</dbReference>
<gene>
    <name evidence="2" type="ORF">SAMN05216218_1347</name>
</gene>
<dbReference type="GO" id="GO:0016887">
    <property type="term" value="F:ATP hydrolysis activity"/>
    <property type="evidence" value="ECO:0007669"/>
    <property type="project" value="InterPro"/>
</dbReference>
<proteinExistence type="predicted"/>
<dbReference type="AlphaFoldDB" id="A0A1G7TZZ0"/>
<dbReference type="InterPro" id="IPR003593">
    <property type="entry name" value="AAA+_ATPase"/>
</dbReference>
<protein>
    <submittedName>
        <fullName evidence="2">5-methylcytosine-specific restriction enzyme B</fullName>
    </submittedName>
</protein>
<dbReference type="SUPFAM" id="SSF52540">
    <property type="entry name" value="P-loop containing nucleoside triphosphate hydrolases"/>
    <property type="match status" value="1"/>
</dbReference>
<dbReference type="STRING" id="660518.SAMN05216218_1347"/>
<reference evidence="3" key="1">
    <citation type="submission" date="2016-10" db="EMBL/GenBank/DDBJ databases">
        <authorList>
            <person name="Varghese N."/>
            <person name="Submissions S."/>
        </authorList>
    </citation>
    <scope>NUCLEOTIDE SEQUENCE [LARGE SCALE GENOMIC DNA]</scope>
    <source>
        <strain evidence="3">IBRC-M 10760</strain>
    </source>
</reference>
<accession>A0A1G7TZZ0</accession>
<evidence type="ECO:0000313" key="3">
    <source>
        <dbReference type="Proteomes" id="UP000199076"/>
    </source>
</evidence>
<dbReference type="PANTHER" id="PTHR37291:SF1">
    <property type="entry name" value="TYPE IV METHYL-DIRECTED RESTRICTION ENZYME ECOKMCRB SUBUNIT"/>
    <property type="match status" value="1"/>
</dbReference>
<name>A0A1G7TZZ0_9EURY</name>
<dbReference type="RefSeq" id="WP_092695728.1">
    <property type="nucleotide sequence ID" value="NZ_FNBK01000034.1"/>
</dbReference>
<dbReference type="PANTHER" id="PTHR37291">
    <property type="entry name" value="5-METHYLCYTOSINE-SPECIFIC RESTRICTION ENZYME B"/>
    <property type="match status" value="1"/>
</dbReference>
<dbReference type="OrthoDB" id="9837at2157"/>
<feature type="domain" description="AAA+ ATPase" evidence="1">
    <location>
        <begin position="108"/>
        <end position="270"/>
    </location>
</feature>
<evidence type="ECO:0000259" key="1">
    <source>
        <dbReference type="SMART" id="SM00382"/>
    </source>
</evidence>
<dbReference type="CDD" id="cd00009">
    <property type="entry name" value="AAA"/>
    <property type="match status" value="1"/>
</dbReference>
<dbReference type="Gene3D" id="3.40.50.300">
    <property type="entry name" value="P-loop containing nucleotide triphosphate hydrolases"/>
    <property type="match status" value="1"/>
</dbReference>
<dbReference type="SMART" id="SM00382">
    <property type="entry name" value="AAA"/>
    <property type="match status" value="1"/>
</dbReference>
<dbReference type="GO" id="GO:0005524">
    <property type="term" value="F:ATP binding"/>
    <property type="evidence" value="ECO:0007669"/>
    <property type="project" value="InterPro"/>
</dbReference>
<organism evidence="2 3">
    <name type="scientific">Halorientalis regularis</name>
    <dbReference type="NCBI Taxonomy" id="660518"/>
    <lineage>
        <taxon>Archaea</taxon>
        <taxon>Methanobacteriati</taxon>
        <taxon>Methanobacteriota</taxon>
        <taxon>Stenosarchaea group</taxon>
        <taxon>Halobacteria</taxon>
        <taxon>Halobacteriales</taxon>
        <taxon>Haloarculaceae</taxon>
        <taxon>Halorientalis</taxon>
    </lineage>
</organism>
<dbReference type="InterPro" id="IPR052934">
    <property type="entry name" value="Methyl-DNA_Rec/Restrict_Enz"/>
</dbReference>
<evidence type="ECO:0000313" key="2">
    <source>
        <dbReference type="EMBL" id="SDG40853.1"/>
    </source>
</evidence>
<sequence>MSASSDNSYSLKKAKDNLDVLRAVEDKVVEAIDQAASTDVLEYLIREQQLDLHHEGDQGVGRIRRAVLESSKASQNLKRTVITRGDDTPETILVPDAVERNAKTALKTGKPVVLYGPTGTGKTTFAKQLALNHCVGYSLHTATPSWTAKDIIGGIGPNLTGSSGYQSLNYETELGAVSEGVKRARDFDIPYAVILDEITRADISQIFGPLYTAIENRNQTLIETDDGETIELDEDVSIICTMNMSDRTVNELDNAITRRFAMVELDEYEDDDRRALFEGWLEDNLGDIPLLGNDDLLNLFEADYDGINNGSEQASRGPIMRFGPMHYRDVTIFLREALQDEALYMDAPEQAVGQAFRTFIVPRLLNSAAFPQIEQIEEHYRALDNDFEMFDLAPAADLASRELEAERRRMGSYEQ</sequence>
<dbReference type="Pfam" id="PF07728">
    <property type="entry name" value="AAA_5"/>
    <property type="match status" value="1"/>
</dbReference>